<proteinExistence type="predicted"/>
<comment type="caution">
    <text evidence="1">The sequence shown here is derived from an EMBL/GenBank/DDBJ whole genome shotgun (WGS) entry which is preliminary data.</text>
</comment>
<keyword evidence="2" id="KW-1185">Reference proteome</keyword>
<dbReference type="Proteomes" id="UP000828390">
    <property type="component" value="Unassembled WGS sequence"/>
</dbReference>
<sequence>MSSRQLPQIQRQYPWQWKPWLRLVVQPRTSLPCHRTHKWLGIVVQPWKFQHIQLYRQRKALCQKGPVALLRTSLIRSSGRMHG</sequence>
<evidence type="ECO:0000313" key="2">
    <source>
        <dbReference type="Proteomes" id="UP000828390"/>
    </source>
</evidence>
<reference evidence="1" key="2">
    <citation type="submission" date="2020-11" db="EMBL/GenBank/DDBJ databases">
        <authorList>
            <person name="McCartney M.A."/>
            <person name="Auch B."/>
            <person name="Kono T."/>
            <person name="Mallez S."/>
            <person name="Becker A."/>
            <person name="Gohl D.M."/>
            <person name="Silverstein K.A.T."/>
            <person name="Koren S."/>
            <person name="Bechman K.B."/>
            <person name="Herman A."/>
            <person name="Abrahante J.E."/>
            <person name="Garbe J."/>
        </authorList>
    </citation>
    <scope>NUCLEOTIDE SEQUENCE</scope>
    <source>
        <strain evidence="1">Duluth1</strain>
        <tissue evidence="1">Whole animal</tissue>
    </source>
</reference>
<accession>A0A9D4FWH4</accession>
<organism evidence="1 2">
    <name type="scientific">Dreissena polymorpha</name>
    <name type="common">Zebra mussel</name>
    <name type="synonym">Mytilus polymorpha</name>
    <dbReference type="NCBI Taxonomy" id="45954"/>
    <lineage>
        <taxon>Eukaryota</taxon>
        <taxon>Metazoa</taxon>
        <taxon>Spiralia</taxon>
        <taxon>Lophotrochozoa</taxon>
        <taxon>Mollusca</taxon>
        <taxon>Bivalvia</taxon>
        <taxon>Autobranchia</taxon>
        <taxon>Heteroconchia</taxon>
        <taxon>Euheterodonta</taxon>
        <taxon>Imparidentia</taxon>
        <taxon>Neoheterodontei</taxon>
        <taxon>Myida</taxon>
        <taxon>Dreissenoidea</taxon>
        <taxon>Dreissenidae</taxon>
        <taxon>Dreissena</taxon>
    </lineage>
</organism>
<reference evidence="1" key="1">
    <citation type="journal article" date="2019" name="bioRxiv">
        <title>The Genome of the Zebra Mussel, Dreissena polymorpha: A Resource for Invasive Species Research.</title>
        <authorList>
            <person name="McCartney M.A."/>
            <person name="Auch B."/>
            <person name="Kono T."/>
            <person name="Mallez S."/>
            <person name="Zhang Y."/>
            <person name="Obille A."/>
            <person name="Becker A."/>
            <person name="Abrahante J.E."/>
            <person name="Garbe J."/>
            <person name="Badalamenti J.P."/>
            <person name="Herman A."/>
            <person name="Mangelson H."/>
            <person name="Liachko I."/>
            <person name="Sullivan S."/>
            <person name="Sone E.D."/>
            <person name="Koren S."/>
            <person name="Silverstein K.A.T."/>
            <person name="Beckman K.B."/>
            <person name="Gohl D.M."/>
        </authorList>
    </citation>
    <scope>NUCLEOTIDE SEQUENCE</scope>
    <source>
        <strain evidence="1">Duluth1</strain>
        <tissue evidence="1">Whole animal</tissue>
    </source>
</reference>
<evidence type="ECO:0000313" key="1">
    <source>
        <dbReference type="EMBL" id="KAH3804433.1"/>
    </source>
</evidence>
<gene>
    <name evidence="1" type="ORF">DPMN_132718</name>
</gene>
<protein>
    <submittedName>
        <fullName evidence="1">Uncharacterized protein</fullName>
    </submittedName>
</protein>
<name>A0A9D4FWH4_DREPO</name>
<dbReference type="EMBL" id="JAIWYP010000006">
    <property type="protein sequence ID" value="KAH3804433.1"/>
    <property type="molecule type" value="Genomic_DNA"/>
</dbReference>
<dbReference type="AlphaFoldDB" id="A0A9D4FWH4"/>